<dbReference type="SUPFAM" id="SSF51445">
    <property type="entry name" value="(Trans)glycosidases"/>
    <property type="match status" value="1"/>
</dbReference>
<evidence type="ECO:0000256" key="4">
    <source>
        <dbReference type="ARBA" id="ARBA00022490"/>
    </source>
</evidence>
<dbReference type="Proteomes" id="UP001292094">
    <property type="component" value="Unassembled WGS sequence"/>
</dbReference>
<accession>A0AAE1Q2S0</accession>
<evidence type="ECO:0000256" key="3">
    <source>
        <dbReference type="ARBA" id="ARBA00012566"/>
    </source>
</evidence>
<organism evidence="12 13">
    <name type="scientific">Petrolisthes manimaculis</name>
    <dbReference type="NCBI Taxonomy" id="1843537"/>
    <lineage>
        <taxon>Eukaryota</taxon>
        <taxon>Metazoa</taxon>
        <taxon>Ecdysozoa</taxon>
        <taxon>Arthropoda</taxon>
        <taxon>Crustacea</taxon>
        <taxon>Multicrustacea</taxon>
        <taxon>Malacostraca</taxon>
        <taxon>Eumalacostraca</taxon>
        <taxon>Eucarida</taxon>
        <taxon>Decapoda</taxon>
        <taxon>Pleocyemata</taxon>
        <taxon>Anomura</taxon>
        <taxon>Galatheoidea</taxon>
        <taxon>Porcellanidae</taxon>
        <taxon>Petrolisthes</taxon>
    </lineage>
</organism>
<evidence type="ECO:0000256" key="8">
    <source>
        <dbReference type="ARBA" id="ARBA00054935"/>
    </source>
</evidence>
<evidence type="ECO:0000256" key="1">
    <source>
        <dbReference type="ARBA" id="ARBA00004514"/>
    </source>
</evidence>
<dbReference type="FunFam" id="3.20.20.80:FF:000043">
    <property type="entry name" value="cytosolic endo-beta-N-acetylglucosaminidase"/>
    <property type="match status" value="1"/>
</dbReference>
<feature type="region of interest" description="Disordered" evidence="10">
    <location>
        <begin position="474"/>
        <end position="500"/>
    </location>
</feature>
<dbReference type="EC" id="3.2.1.96" evidence="3"/>
<keyword evidence="5" id="KW-0378">Hydrolase</keyword>
<dbReference type="PANTHER" id="PTHR13246">
    <property type="entry name" value="ENDO BETA N-ACETYLGLUCOSAMINIDASE"/>
    <property type="match status" value="1"/>
</dbReference>
<dbReference type="InterPro" id="IPR032979">
    <property type="entry name" value="ENGase"/>
</dbReference>
<dbReference type="Pfam" id="PF03644">
    <property type="entry name" value="Glyco_hydro_85"/>
    <property type="match status" value="1"/>
</dbReference>
<keyword evidence="6" id="KW-0326">Glycosidase</keyword>
<comment type="caution">
    <text evidence="12">The sequence shown here is derived from an EMBL/GenBank/DDBJ whole genome shotgun (WGS) entry which is preliminary data.</text>
</comment>
<dbReference type="PANTHER" id="PTHR13246:SF1">
    <property type="entry name" value="CYTOSOLIC ENDO-BETA-N-ACETYLGLUCOSAMINIDASE"/>
    <property type="match status" value="1"/>
</dbReference>
<dbReference type="AlphaFoldDB" id="A0AAE1Q2S0"/>
<reference evidence="12" key="1">
    <citation type="submission" date="2023-11" db="EMBL/GenBank/DDBJ databases">
        <title>Genome assemblies of two species of porcelain crab, Petrolisthes cinctipes and Petrolisthes manimaculis (Anomura: Porcellanidae).</title>
        <authorList>
            <person name="Angst P."/>
        </authorList>
    </citation>
    <scope>NUCLEOTIDE SEQUENCE</scope>
    <source>
        <strain evidence="12">PB745_02</strain>
        <tissue evidence="12">Gill</tissue>
    </source>
</reference>
<gene>
    <name evidence="12" type="ORF">Pmani_010113</name>
</gene>
<dbReference type="EMBL" id="JAWZYT010000789">
    <property type="protein sequence ID" value="KAK4318908.1"/>
    <property type="molecule type" value="Genomic_DNA"/>
</dbReference>
<evidence type="ECO:0000313" key="12">
    <source>
        <dbReference type="EMBL" id="KAK4318908.1"/>
    </source>
</evidence>
<dbReference type="InterPro" id="IPR005201">
    <property type="entry name" value="TIM_ENGase"/>
</dbReference>
<evidence type="ECO:0000256" key="9">
    <source>
        <dbReference type="ARBA" id="ARBA00072457"/>
    </source>
</evidence>
<comment type="catalytic activity">
    <reaction evidence="7">
        <text>an N(4)-(oligosaccharide-(1-&gt;3)-[oligosaccharide-(1-&gt;6)]-beta-D-Man-(1-&gt;4)-beta-D-GlcNAc-(1-&gt;4)-alpha-D-GlcNAc)-L-asparaginyl-[protein] + H2O = an oligosaccharide-(1-&gt;3)-[oligosaccharide-(1-&gt;6)]-beta-D-Man-(1-&gt;4)-D-GlcNAc + N(4)-(N-acetyl-beta-D-glucosaminyl)-L-asparaginyl-[protein]</text>
        <dbReference type="Rhea" id="RHEA:73067"/>
        <dbReference type="Rhea" id="RHEA-COMP:12603"/>
        <dbReference type="Rhea" id="RHEA-COMP:18176"/>
        <dbReference type="ChEBI" id="CHEBI:15377"/>
        <dbReference type="ChEBI" id="CHEBI:132248"/>
        <dbReference type="ChEBI" id="CHEBI:192714"/>
        <dbReference type="ChEBI" id="CHEBI:192715"/>
        <dbReference type="EC" id="3.2.1.96"/>
    </reaction>
</comment>
<feature type="compositionally biased region" description="Basic and acidic residues" evidence="10">
    <location>
        <begin position="474"/>
        <end position="484"/>
    </location>
</feature>
<keyword evidence="4" id="KW-0963">Cytoplasm</keyword>
<proteinExistence type="inferred from homology"/>
<comment type="similarity">
    <text evidence="2">Belongs to the glycosyl hydrolase 85 family.</text>
</comment>
<evidence type="ECO:0000256" key="5">
    <source>
        <dbReference type="ARBA" id="ARBA00022801"/>
    </source>
</evidence>
<dbReference type="GO" id="GO:0005829">
    <property type="term" value="C:cytosol"/>
    <property type="evidence" value="ECO:0007669"/>
    <property type="project" value="UniProtKB-SubCell"/>
</dbReference>
<sequence>MEGGVCNVCRNIHSPPVRPPTDPTREIQPLKTWDEFVKWKEPETALHPAVVEVTRLMPRSPSLSASTLRTLLCHDMKGGYIDDRFYEGNSNVNAYRFYHWSGIDTFVYFSHHSVTIPPPAWINAAHSHGVKVLGTLITECGNTEAFCDTLLTNEESVSMGVSQLIAIAKYHGFEGWLINIENIVQPNKVELLIDFVKQLRKGMKKVCEEAEVLWYDSVTVEGKLEWQNELNELNRAFYEASDGIFLNYTWTDRHLEKSWKEAGGKEGAGKVYVGIDVFGRNFYEGGKFNTWKALEKIRSYGLSAAIFAPGWTHECDTGLSFEDSEAKMWSDLHPFLTYHGPGQLPVATSFCQGYGHAIYDEGKMVKNGKWHNLSKQRLQPILWQEGRGVKLNLVTSDAYKGGGSLGIVVMIPKEIRLFVCGLKWKESLLVSVWYKWEGPVVPFTLYLNLHSTTNTSLPIRTVELRCDGFVEARKEGDQPSKDNEVESNQTSKKTDQLNKTVDVKRKTEEGKHDVVQTKKKRTSKCDVSLVVSREENGWTRRSFTVGEEEGWEVCEIGVRLSAPSILLLGYITLDNFTPTSSDYHPGEVANLLRSNVTQL</sequence>
<dbReference type="InterPro" id="IPR017853">
    <property type="entry name" value="GH"/>
</dbReference>
<comment type="function">
    <text evidence="8">Endoglycosidase that releases N-glycans from glycoproteins by cleaving the beta-1,4-glycosidic bond in the N,N'-diacetylchitobiose core. Involved in the processing of free oligosaccharides in the cytosol.</text>
</comment>
<evidence type="ECO:0000313" key="13">
    <source>
        <dbReference type="Proteomes" id="UP001292094"/>
    </source>
</evidence>
<evidence type="ECO:0000256" key="6">
    <source>
        <dbReference type="ARBA" id="ARBA00023295"/>
    </source>
</evidence>
<keyword evidence="13" id="KW-1185">Reference proteome</keyword>
<dbReference type="CDD" id="cd06547">
    <property type="entry name" value="GH85_ENGase"/>
    <property type="match status" value="1"/>
</dbReference>
<feature type="domain" description="Cytosolic endo-beta-N-acetylglucosaminidase TIM barrel" evidence="11">
    <location>
        <begin position="81"/>
        <end position="357"/>
    </location>
</feature>
<name>A0AAE1Q2S0_9EUCA</name>
<dbReference type="Gene3D" id="3.20.20.80">
    <property type="entry name" value="Glycosidases"/>
    <property type="match status" value="1"/>
</dbReference>
<evidence type="ECO:0000256" key="10">
    <source>
        <dbReference type="SAM" id="MobiDB-lite"/>
    </source>
</evidence>
<dbReference type="Gene3D" id="2.60.120.260">
    <property type="entry name" value="Galactose-binding domain-like"/>
    <property type="match status" value="1"/>
</dbReference>
<evidence type="ECO:0000259" key="11">
    <source>
        <dbReference type="Pfam" id="PF03644"/>
    </source>
</evidence>
<comment type="subcellular location">
    <subcellularLocation>
        <location evidence="1">Cytoplasm</location>
        <location evidence="1">Cytosol</location>
    </subcellularLocation>
</comment>
<dbReference type="GO" id="GO:0033925">
    <property type="term" value="F:mannosyl-glycoprotein endo-beta-N-acetylglucosaminidase activity"/>
    <property type="evidence" value="ECO:0007669"/>
    <property type="project" value="UniProtKB-EC"/>
</dbReference>
<evidence type="ECO:0000256" key="7">
    <source>
        <dbReference type="ARBA" id="ARBA00034414"/>
    </source>
</evidence>
<evidence type="ECO:0000256" key="2">
    <source>
        <dbReference type="ARBA" id="ARBA00007849"/>
    </source>
</evidence>
<protein>
    <recommendedName>
        <fullName evidence="9">Cytosolic endo-beta-N-acetylglucosaminidase</fullName>
        <ecNumber evidence="3">3.2.1.96</ecNumber>
    </recommendedName>
</protein>